<evidence type="ECO:0000313" key="7">
    <source>
        <dbReference type="EMBL" id="JAS23828.1"/>
    </source>
</evidence>
<gene>
    <name evidence="6" type="ORF">g.40517</name>
    <name evidence="5" type="ORF">g.40519</name>
    <name evidence="4" type="ORF">g.40521</name>
    <name evidence="7" type="ORF">g.40522</name>
</gene>
<evidence type="ECO:0000256" key="2">
    <source>
        <dbReference type="ARBA" id="ARBA00047182"/>
    </source>
</evidence>
<accession>A0A1B6C4K9</accession>
<dbReference type="GO" id="GO:0008017">
    <property type="term" value="F:microtubule binding"/>
    <property type="evidence" value="ECO:0007669"/>
    <property type="project" value="InterPro"/>
</dbReference>
<dbReference type="AlphaFoldDB" id="A0A1B6C4K9"/>
<proteinExistence type="inferred from homology"/>
<evidence type="ECO:0000313" key="4">
    <source>
        <dbReference type="EMBL" id="JAS08204.1"/>
    </source>
</evidence>
<sequence length="277" mass="32241">MEFLDLAEELNDLKQYFQIITGVDGNDPFFKAQKKDILSQIIDIKNVMNEDMALIDKMKNQIDKDRILLEKLKNAEEFLHYLENNIPESTEHVNTPSFNGQSKEETLFYNLLNKKRAQGEVSPYPSNWSTFLATPKENIQNTPCIKSRKEITSRFCIPHVTSSELIKVPSYMRGRIQLTAINSCIDSFNTTLNKKYDIMKQKKSALKPKDLEMFLSWKEQNNIRNDDNYCTPDDLINIAGFKMDKAAYNIITILRHLKRLQEVKLKGMKSRYIVIDS</sequence>
<name>A0A1B6C4K9_9HEMI</name>
<organism evidence="5">
    <name type="scientific">Clastoptera arizonana</name>
    <name type="common">Arizona spittle bug</name>
    <dbReference type="NCBI Taxonomy" id="38151"/>
    <lineage>
        <taxon>Eukaryota</taxon>
        <taxon>Metazoa</taxon>
        <taxon>Ecdysozoa</taxon>
        <taxon>Arthropoda</taxon>
        <taxon>Hexapoda</taxon>
        <taxon>Insecta</taxon>
        <taxon>Pterygota</taxon>
        <taxon>Neoptera</taxon>
        <taxon>Paraneoptera</taxon>
        <taxon>Hemiptera</taxon>
        <taxon>Auchenorrhyncha</taxon>
        <taxon>Cercopoidea</taxon>
        <taxon>Clastopteridae</taxon>
        <taxon>Clastoptera</taxon>
    </lineage>
</organism>
<evidence type="ECO:0000313" key="6">
    <source>
        <dbReference type="EMBL" id="JAS10253.1"/>
    </source>
</evidence>
<comment type="similarity">
    <text evidence="1">Belongs to the SKA1 family.</text>
</comment>
<dbReference type="InterPro" id="IPR042031">
    <property type="entry name" value="SKA1_MBD_sf"/>
</dbReference>
<dbReference type="InterPro" id="IPR009829">
    <property type="entry name" value="SKA1"/>
</dbReference>
<dbReference type="GO" id="GO:0031110">
    <property type="term" value="P:regulation of microtubule polymerization or depolymerization"/>
    <property type="evidence" value="ECO:0007669"/>
    <property type="project" value="TreeGrafter"/>
</dbReference>
<dbReference type="Pfam" id="PF07160">
    <property type="entry name" value="SKA1"/>
    <property type="match status" value="1"/>
</dbReference>
<dbReference type="Gene3D" id="1.10.10.1890">
    <property type="entry name" value="Ska1 microtubule binding domain-like"/>
    <property type="match status" value="1"/>
</dbReference>
<dbReference type="EMBL" id="GEDC01029094">
    <property type="protein sequence ID" value="JAS08204.1"/>
    <property type="molecule type" value="Transcribed_RNA"/>
</dbReference>
<dbReference type="GO" id="GO:0005876">
    <property type="term" value="C:spindle microtubule"/>
    <property type="evidence" value="ECO:0007669"/>
    <property type="project" value="TreeGrafter"/>
</dbReference>
<dbReference type="GO" id="GO:0007059">
    <property type="term" value="P:chromosome segregation"/>
    <property type="evidence" value="ECO:0007669"/>
    <property type="project" value="InterPro"/>
</dbReference>
<protein>
    <recommendedName>
        <fullName evidence="2">SKA complex subunit 1</fullName>
    </recommendedName>
    <alternativeName>
        <fullName evidence="3">Spindle and kinetochore-associated protein 1</fullName>
    </alternativeName>
</protein>
<dbReference type="GO" id="GO:0051301">
    <property type="term" value="P:cell division"/>
    <property type="evidence" value="ECO:0007669"/>
    <property type="project" value="InterPro"/>
</dbReference>
<reference evidence="5" key="1">
    <citation type="submission" date="2015-12" db="EMBL/GenBank/DDBJ databases">
        <title>De novo transcriptome assembly of four potential Pierce s Disease insect vectors from Arizona vineyards.</title>
        <authorList>
            <person name="Tassone E.E."/>
        </authorList>
    </citation>
    <scope>NUCLEOTIDE SEQUENCE</scope>
</reference>
<dbReference type="EMBL" id="GEDC01027045">
    <property type="protein sequence ID" value="JAS10253.1"/>
    <property type="molecule type" value="Transcribed_RNA"/>
</dbReference>
<dbReference type="GO" id="GO:0072686">
    <property type="term" value="C:mitotic spindle"/>
    <property type="evidence" value="ECO:0007669"/>
    <property type="project" value="TreeGrafter"/>
</dbReference>
<dbReference type="EMBL" id="GEDC01013470">
    <property type="protein sequence ID" value="JAS23828.1"/>
    <property type="molecule type" value="Transcribed_RNA"/>
</dbReference>
<dbReference type="GO" id="GO:0000278">
    <property type="term" value="P:mitotic cell cycle"/>
    <property type="evidence" value="ECO:0007669"/>
    <property type="project" value="TreeGrafter"/>
</dbReference>
<dbReference type="GO" id="GO:0000940">
    <property type="term" value="C:outer kinetochore"/>
    <property type="evidence" value="ECO:0007669"/>
    <property type="project" value="TreeGrafter"/>
</dbReference>
<evidence type="ECO:0000313" key="5">
    <source>
        <dbReference type="EMBL" id="JAS08436.1"/>
    </source>
</evidence>
<dbReference type="PANTHER" id="PTHR28573:SF1">
    <property type="entry name" value="SPINDLE AND KINETOCHORE-ASSOCIATED PROTEIN 1"/>
    <property type="match status" value="1"/>
</dbReference>
<dbReference type="EMBL" id="GEDC01028862">
    <property type="protein sequence ID" value="JAS08436.1"/>
    <property type="molecule type" value="Transcribed_RNA"/>
</dbReference>
<evidence type="ECO:0000256" key="1">
    <source>
        <dbReference type="ARBA" id="ARBA00006836"/>
    </source>
</evidence>
<evidence type="ECO:0000256" key="3">
    <source>
        <dbReference type="ARBA" id="ARBA00047202"/>
    </source>
</evidence>
<dbReference type="PANTHER" id="PTHR28573">
    <property type="entry name" value="SPINDLE AND KINETOCHORE-ASSOCIATED PROTEIN 1"/>
    <property type="match status" value="1"/>
</dbReference>